<feature type="compositionally biased region" description="Basic and acidic residues" evidence="1">
    <location>
        <begin position="701"/>
        <end position="711"/>
    </location>
</feature>
<evidence type="ECO:0000256" key="1">
    <source>
        <dbReference type="SAM" id="MobiDB-lite"/>
    </source>
</evidence>
<dbReference type="Gene3D" id="1.20.58.2130">
    <property type="match status" value="1"/>
</dbReference>
<feature type="region of interest" description="Disordered" evidence="1">
    <location>
        <begin position="242"/>
        <end position="267"/>
    </location>
</feature>
<dbReference type="PANTHER" id="PTHR28067">
    <property type="entry name" value="DNA REPLICATION REGULATOR SLD3"/>
    <property type="match status" value="1"/>
</dbReference>
<dbReference type="PANTHER" id="PTHR28067:SF1">
    <property type="entry name" value="DNA REPLICATION REGULATOR SLD3"/>
    <property type="match status" value="1"/>
</dbReference>
<proteinExistence type="predicted"/>
<feature type="region of interest" description="Disordered" evidence="1">
    <location>
        <begin position="701"/>
        <end position="876"/>
    </location>
</feature>
<dbReference type="RefSeq" id="XP_040645321.1">
    <property type="nucleotide sequence ID" value="XM_040791244.1"/>
</dbReference>
<evidence type="ECO:0000313" key="4">
    <source>
        <dbReference type="Proteomes" id="UP000070168"/>
    </source>
</evidence>
<feature type="domain" description="DNA replication regulator Sld3 C-terminal" evidence="2">
    <location>
        <begin position="286"/>
        <end position="830"/>
    </location>
</feature>
<dbReference type="STRING" id="5078.A0A135LCV2"/>
<dbReference type="OMA" id="IYEQLGW"/>
<gene>
    <name evidence="3" type="ORF">PGRI_035310</name>
</gene>
<dbReference type="InterPro" id="IPR013948">
    <property type="entry name" value="DNA_replication_reg_Sld3_C"/>
</dbReference>
<keyword evidence="4" id="KW-1185">Reference proteome</keyword>
<dbReference type="Pfam" id="PF08639">
    <property type="entry name" value="Sld3_STD"/>
    <property type="match status" value="1"/>
</dbReference>
<dbReference type="GO" id="GO:0031261">
    <property type="term" value="C:DNA replication preinitiation complex"/>
    <property type="evidence" value="ECO:0007669"/>
    <property type="project" value="TreeGrafter"/>
</dbReference>
<dbReference type="InterPro" id="IPR042511">
    <property type="entry name" value="Sld3"/>
</dbReference>
<protein>
    <submittedName>
        <fullName evidence="3">DNA replication regulator Sld3</fullName>
    </submittedName>
</protein>
<dbReference type="Proteomes" id="UP000070168">
    <property type="component" value="Unassembled WGS sequence"/>
</dbReference>
<organism evidence="3 4">
    <name type="scientific">Penicillium patulum</name>
    <name type="common">Penicillium griseofulvum</name>
    <dbReference type="NCBI Taxonomy" id="5078"/>
    <lineage>
        <taxon>Eukaryota</taxon>
        <taxon>Fungi</taxon>
        <taxon>Dikarya</taxon>
        <taxon>Ascomycota</taxon>
        <taxon>Pezizomycotina</taxon>
        <taxon>Eurotiomycetes</taxon>
        <taxon>Eurotiomycetidae</taxon>
        <taxon>Eurotiales</taxon>
        <taxon>Aspergillaceae</taxon>
        <taxon>Penicillium</taxon>
    </lineage>
</organism>
<dbReference type="GO" id="GO:0006270">
    <property type="term" value="P:DNA replication initiation"/>
    <property type="evidence" value="ECO:0007669"/>
    <property type="project" value="InterPro"/>
</dbReference>
<evidence type="ECO:0000259" key="2">
    <source>
        <dbReference type="Pfam" id="PF08639"/>
    </source>
</evidence>
<reference evidence="3 4" key="1">
    <citation type="journal article" date="2016" name="BMC Genomics">
        <title>Genome sequencing and secondary metabolism of the postharvest pathogen Penicillium griseofulvum.</title>
        <authorList>
            <person name="Banani H."/>
            <person name="Marcet-Houben M."/>
            <person name="Ballester A.R."/>
            <person name="Abbruscato P."/>
            <person name="Gonzalez-Candelas L."/>
            <person name="Gabaldon T."/>
            <person name="Spadaro D."/>
        </authorList>
    </citation>
    <scope>NUCLEOTIDE SEQUENCE [LARGE SCALE GENOMIC DNA]</scope>
    <source>
        <strain evidence="3 4">PG3</strain>
    </source>
</reference>
<feature type="compositionally biased region" description="Polar residues" evidence="1">
    <location>
        <begin position="618"/>
        <end position="627"/>
    </location>
</feature>
<dbReference type="AlphaFoldDB" id="A0A135LCV2"/>
<feature type="compositionally biased region" description="Basic and acidic residues" evidence="1">
    <location>
        <begin position="577"/>
        <end position="587"/>
    </location>
</feature>
<sequence length="985" mass="107357">MASRIVPNILDPLSSSALNKLHEPTPLPIKKRKRDDQEELNDAAGQLATSSIVIRAHSASLSDEPLILEPITALPRTRLPLSWLDDTPASRSDERPGGLFTADIPTLEVDLRPKAEPTVLAVRLVPNGGLYIVERVKRGIYSLSKLARWVHEGNLVVAAKGWHATDAADVDSMAVDETSTIPDEFDWWQVAQIDEPLSDLEGEKSAGLDIAVVFGPSESDLQNTEASFVGVVEHRSHSLAPSRSFDAAEGGSSLLPESQGLGDTTTAMDVDGVESNVVDVQQSPEDLLDGMRDHYLQALYVSKTSVAYFAKGPLTRCRTAFQARDLEQPHGSTELIESYREAILATKKMDLKYRETLPSVVRDAALALSDDGAKSKKRKSRKKKMGKNGLYPEEEGFIHRWWKDRILNGSSVQEASREAESKKQISDLRLRETQLQILLILEVMVLEMTIASAEKNSTNKEKEANGEQNTPKKAKAKKPTDLNMLLELHLDRMCIWHAVTMEETSAADTAKASSFSSSHLSGKKIESDAVRDFCTEVIIPFYAARLPDKCKLITRKFGVSGGISPAAKKTQSSSKSHRVEPGAEVKRQQPVPKPRRTLQRVLTDDKAAASHARHPGLTRSTTAPTQHNTKRDIEPLLPTVLSGSVRGGIQKAKRTENREVDLNAVARQHEAKLRKVQMLANQKKELDAAINALRKPNRELVSKDLADDASKRVTSGGGSSRKSRNPVRNPFGEGVQVMATPRGNRKKDAAAGLPPLPRSLVPSRSFAGVENSPFGDSLGESPMMIPSSTRRAISFSGADSDPFNSHGHPRGGRSPRSSQPDGAIQETPTRPSSKLFQSDTIAARRPSSSTGKGLFRVPNIPAPRSSTQPMVLGSPIHSRPRNISTFAENLSASSRQFSQSLNQARTSAIMETPPKRHAPQSVSTPTAVPFSLSLDAMVTDTPRAHSPPAVLGTPVKGATAVPVTPEKSQSQSIYDQLGWNDEMEF</sequence>
<feature type="region of interest" description="Disordered" evidence="1">
    <location>
        <begin position="561"/>
        <end position="638"/>
    </location>
</feature>
<dbReference type="OrthoDB" id="15567at2759"/>
<dbReference type="EMBL" id="LHQR01000067">
    <property type="protein sequence ID" value="KXG46785.1"/>
    <property type="molecule type" value="Genomic_DNA"/>
</dbReference>
<accession>A0A135LCV2</accession>
<feature type="compositionally biased region" description="Polar residues" evidence="1">
    <location>
        <begin position="815"/>
        <end position="851"/>
    </location>
</feature>
<feature type="region of interest" description="Disordered" evidence="1">
    <location>
        <begin position="456"/>
        <end position="478"/>
    </location>
</feature>
<name>A0A135LCV2_PENPA</name>
<evidence type="ECO:0000313" key="3">
    <source>
        <dbReference type="EMBL" id="KXG46785.1"/>
    </source>
</evidence>
<comment type="caution">
    <text evidence="3">The sequence shown here is derived from an EMBL/GenBank/DDBJ whole genome shotgun (WGS) entry which is preliminary data.</text>
</comment>
<dbReference type="GeneID" id="63706544"/>
<feature type="region of interest" description="Disordered" evidence="1">
    <location>
        <begin position="940"/>
        <end position="973"/>
    </location>
</feature>